<feature type="transmembrane region" description="Helical" evidence="2">
    <location>
        <begin position="42"/>
        <end position="63"/>
    </location>
</feature>
<feature type="compositionally biased region" description="Basic and acidic residues" evidence="1">
    <location>
        <begin position="165"/>
        <end position="187"/>
    </location>
</feature>
<accession>A0A168EV43</accession>
<evidence type="ECO:0000256" key="2">
    <source>
        <dbReference type="SAM" id="Phobius"/>
    </source>
</evidence>
<protein>
    <submittedName>
        <fullName evidence="3">Uncharacterized protein</fullName>
    </submittedName>
</protein>
<dbReference type="EMBL" id="AZGY01000004">
    <property type="protein sequence ID" value="KZZ99179.1"/>
    <property type="molecule type" value="Genomic_DNA"/>
</dbReference>
<comment type="caution">
    <text evidence="3">The sequence shown here is derived from an EMBL/GenBank/DDBJ whole genome shotgun (WGS) entry which is preliminary data.</text>
</comment>
<reference evidence="3 4" key="1">
    <citation type="journal article" date="2016" name="Genome Biol. Evol.">
        <title>Divergent and convergent evolution of fungal pathogenicity.</title>
        <authorList>
            <person name="Shang Y."/>
            <person name="Xiao G."/>
            <person name="Zheng P."/>
            <person name="Cen K."/>
            <person name="Zhan S."/>
            <person name="Wang C."/>
        </authorList>
    </citation>
    <scope>NUCLEOTIDE SEQUENCE [LARGE SCALE GENOMIC DNA]</scope>
    <source>
        <strain evidence="3 4">RCEF 2490</strain>
    </source>
</reference>
<organism evidence="3 4">
    <name type="scientific">Moelleriella libera RCEF 2490</name>
    <dbReference type="NCBI Taxonomy" id="1081109"/>
    <lineage>
        <taxon>Eukaryota</taxon>
        <taxon>Fungi</taxon>
        <taxon>Dikarya</taxon>
        <taxon>Ascomycota</taxon>
        <taxon>Pezizomycotina</taxon>
        <taxon>Sordariomycetes</taxon>
        <taxon>Hypocreomycetidae</taxon>
        <taxon>Hypocreales</taxon>
        <taxon>Clavicipitaceae</taxon>
        <taxon>Moelleriella</taxon>
    </lineage>
</organism>
<evidence type="ECO:0000256" key="1">
    <source>
        <dbReference type="SAM" id="MobiDB-lite"/>
    </source>
</evidence>
<keyword evidence="2" id="KW-1133">Transmembrane helix</keyword>
<dbReference type="Proteomes" id="UP000078544">
    <property type="component" value="Unassembled WGS sequence"/>
</dbReference>
<evidence type="ECO:0000313" key="3">
    <source>
        <dbReference type="EMBL" id="KZZ99179.1"/>
    </source>
</evidence>
<feature type="region of interest" description="Disordered" evidence="1">
    <location>
        <begin position="147"/>
        <end position="187"/>
    </location>
</feature>
<sequence>MYHKPSAQSLLHPPHPEPLHERLEPVAKDIAVPQLLRDDAHALAISPLCLLLLLLLLLVMPLLQPTCFCARLHKRLDQRIVVHAVCGKYRIEPRRRLAQRSRHLVLLPVQRPERHLSPRPLVPVGSDVLPEQLLHIVLVGQNIRPDERGERKGVQRGDAAAQLEDGGRRAQEVVEERIRPRGEPLGE</sequence>
<keyword evidence="2" id="KW-0472">Membrane</keyword>
<dbReference type="AlphaFoldDB" id="A0A168EV43"/>
<keyword evidence="2" id="KW-0812">Transmembrane</keyword>
<gene>
    <name evidence="3" type="ORF">AAL_02730</name>
</gene>
<keyword evidence="4" id="KW-1185">Reference proteome</keyword>
<evidence type="ECO:0000313" key="4">
    <source>
        <dbReference type="Proteomes" id="UP000078544"/>
    </source>
</evidence>
<proteinExistence type="predicted"/>
<name>A0A168EV43_9HYPO</name>